<evidence type="ECO:0000256" key="2">
    <source>
        <dbReference type="ARBA" id="ARBA00022679"/>
    </source>
</evidence>
<feature type="binding site" evidence="8 9">
    <location>
        <position position="60"/>
    </location>
    <ligand>
        <name>ATP</name>
        <dbReference type="ChEBI" id="CHEBI:30616"/>
    </ligand>
</feature>
<dbReference type="InterPro" id="IPR030616">
    <property type="entry name" value="Aur-like"/>
</dbReference>
<proteinExistence type="predicted"/>
<keyword evidence="1" id="KW-0723">Serine/threonine-protein kinase</keyword>
<name>A0A8S2ZAJ0_9BILA</name>
<dbReference type="InterPro" id="IPR011009">
    <property type="entry name" value="Kinase-like_dom_sf"/>
</dbReference>
<accession>A0A8S2ZAJ0</accession>
<evidence type="ECO:0000256" key="4">
    <source>
        <dbReference type="ARBA" id="ARBA00022777"/>
    </source>
</evidence>
<dbReference type="GO" id="GO:0004674">
    <property type="term" value="F:protein serine/threonine kinase activity"/>
    <property type="evidence" value="ECO:0007669"/>
    <property type="project" value="UniProtKB-KW"/>
</dbReference>
<evidence type="ECO:0000256" key="5">
    <source>
        <dbReference type="ARBA" id="ARBA00022840"/>
    </source>
</evidence>
<protein>
    <submittedName>
        <fullName evidence="10">Uncharacterized protein</fullName>
    </submittedName>
</protein>
<dbReference type="EMBL" id="CAJOBI010106974">
    <property type="protein sequence ID" value="CAF4615309.1"/>
    <property type="molecule type" value="Genomic_DNA"/>
</dbReference>
<evidence type="ECO:0000256" key="9">
    <source>
        <dbReference type="PROSITE-ProRule" id="PRU10141"/>
    </source>
</evidence>
<comment type="catalytic activity">
    <reaction evidence="6">
        <text>L-threonyl-[protein] + ATP = O-phospho-L-threonyl-[protein] + ADP + H(+)</text>
        <dbReference type="Rhea" id="RHEA:46608"/>
        <dbReference type="Rhea" id="RHEA-COMP:11060"/>
        <dbReference type="Rhea" id="RHEA-COMP:11605"/>
        <dbReference type="ChEBI" id="CHEBI:15378"/>
        <dbReference type="ChEBI" id="CHEBI:30013"/>
        <dbReference type="ChEBI" id="CHEBI:30616"/>
        <dbReference type="ChEBI" id="CHEBI:61977"/>
        <dbReference type="ChEBI" id="CHEBI:456216"/>
        <dbReference type="EC" id="2.7.11.1"/>
    </reaction>
</comment>
<dbReference type="InterPro" id="IPR017441">
    <property type="entry name" value="Protein_kinase_ATP_BS"/>
</dbReference>
<dbReference type="GO" id="GO:0005524">
    <property type="term" value="F:ATP binding"/>
    <property type="evidence" value="ECO:0007669"/>
    <property type="project" value="UniProtKB-UniRule"/>
</dbReference>
<dbReference type="Proteomes" id="UP000676336">
    <property type="component" value="Unassembled WGS sequence"/>
</dbReference>
<evidence type="ECO:0000313" key="12">
    <source>
        <dbReference type="Proteomes" id="UP000676336"/>
    </source>
</evidence>
<dbReference type="PROSITE" id="PS00107">
    <property type="entry name" value="PROTEIN_KINASE_ATP"/>
    <property type="match status" value="1"/>
</dbReference>
<feature type="non-terminal residue" evidence="10">
    <location>
        <position position="1"/>
    </location>
</feature>
<dbReference type="PANTHER" id="PTHR24350">
    <property type="entry name" value="SERINE/THREONINE-PROTEIN KINASE IAL-RELATED"/>
    <property type="match status" value="1"/>
</dbReference>
<keyword evidence="3 8" id="KW-0547">Nucleotide-binding</keyword>
<sequence length="61" mass="6988">MDVSNIVTPYQTKIQQEPNEKRTKKWSIDDFNIGRRLGEGSFSTVILVEEKKTGFLCALKV</sequence>
<evidence type="ECO:0000256" key="1">
    <source>
        <dbReference type="ARBA" id="ARBA00022527"/>
    </source>
</evidence>
<dbReference type="SUPFAM" id="SSF56112">
    <property type="entry name" value="Protein kinase-like (PK-like)"/>
    <property type="match status" value="1"/>
</dbReference>
<keyword evidence="2" id="KW-0808">Transferase</keyword>
<evidence type="ECO:0000256" key="8">
    <source>
        <dbReference type="PIRSR" id="PIRSR630616-2"/>
    </source>
</evidence>
<comment type="catalytic activity">
    <reaction evidence="7">
        <text>L-seryl-[protein] + ATP = O-phospho-L-seryl-[protein] + ADP + H(+)</text>
        <dbReference type="Rhea" id="RHEA:17989"/>
        <dbReference type="Rhea" id="RHEA-COMP:9863"/>
        <dbReference type="Rhea" id="RHEA-COMP:11604"/>
        <dbReference type="ChEBI" id="CHEBI:15378"/>
        <dbReference type="ChEBI" id="CHEBI:29999"/>
        <dbReference type="ChEBI" id="CHEBI:30616"/>
        <dbReference type="ChEBI" id="CHEBI:83421"/>
        <dbReference type="ChEBI" id="CHEBI:456216"/>
        <dbReference type="EC" id="2.7.11.1"/>
    </reaction>
</comment>
<dbReference type="Gene3D" id="3.30.200.20">
    <property type="entry name" value="Phosphorylase Kinase, domain 1"/>
    <property type="match status" value="1"/>
</dbReference>
<keyword evidence="5 8" id="KW-0067">ATP-binding</keyword>
<feature type="non-terminal residue" evidence="10">
    <location>
        <position position="61"/>
    </location>
</feature>
<evidence type="ECO:0000313" key="10">
    <source>
        <dbReference type="EMBL" id="CAF4615309.1"/>
    </source>
</evidence>
<dbReference type="EMBL" id="CAJOBI010199372">
    <property type="protein sequence ID" value="CAF4986483.1"/>
    <property type="molecule type" value="Genomic_DNA"/>
</dbReference>
<gene>
    <name evidence="10" type="ORF">SMN809_LOCUS39641</name>
    <name evidence="11" type="ORF">SMN809_LOCUS56021</name>
</gene>
<evidence type="ECO:0000256" key="6">
    <source>
        <dbReference type="ARBA" id="ARBA00047899"/>
    </source>
</evidence>
<evidence type="ECO:0000256" key="7">
    <source>
        <dbReference type="ARBA" id="ARBA00048679"/>
    </source>
</evidence>
<reference evidence="10" key="1">
    <citation type="submission" date="2021-02" db="EMBL/GenBank/DDBJ databases">
        <authorList>
            <person name="Nowell W R."/>
        </authorList>
    </citation>
    <scope>NUCLEOTIDE SEQUENCE</scope>
</reference>
<dbReference type="AlphaFoldDB" id="A0A8S2ZAJ0"/>
<keyword evidence="4" id="KW-0418">Kinase</keyword>
<evidence type="ECO:0000256" key="3">
    <source>
        <dbReference type="ARBA" id="ARBA00022741"/>
    </source>
</evidence>
<comment type="caution">
    <text evidence="10">The sequence shown here is derived from an EMBL/GenBank/DDBJ whole genome shotgun (WGS) entry which is preliminary data.</text>
</comment>
<evidence type="ECO:0000313" key="11">
    <source>
        <dbReference type="EMBL" id="CAF4986483.1"/>
    </source>
</evidence>
<organism evidence="10 12">
    <name type="scientific">Rotaria magnacalcarata</name>
    <dbReference type="NCBI Taxonomy" id="392030"/>
    <lineage>
        <taxon>Eukaryota</taxon>
        <taxon>Metazoa</taxon>
        <taxon>Spiralia</taxon>
        <taxon>Gnathifera</taxon>
        <taxon>Rotifera</taxon>
        <taxon>Eurotatoria</taxon>
        <taxon>Bdelloidea</taxon>
        <taxon>Philodinida</taxon>
        <taxon>Philodinidae</taxon>
        <taxon>Rotaria</taxon>
    </lineage>
</organism>